<proteinExistence type="predicted"/>
<dbReference type="SUPFAM" id="SSF47598">
    <property type="entry name" value="Ribbon-helix-helix"/>
    <property type="match status" value="1"/>
</dbReference>
<dbReference type="AlphaFoldDB" id="A0A2K9NJF2"/>
<dbReference type="Proteomes" id="UP000234752">
    <property type="component" value="Chromosome eg_2"/>
</dbReference>
<protein>
    <submittedName>
        <fullName evidence="1">CopG family transcriptional regulator</fullName>
    </submittedName>
</protein>
<dbReference type="GO" id="GO:0006355">
    <property type="term" value="P:regulation of DNA-templated transcription"/>
    <property type="evidence" value="ECO:0007669"/>
    <property type="project" value="InterPro"/>
</dbReference>
<dbReference type="RefSeq" id="WP_102114248.1">
    <property type="nucleotide sequence ID" value="NZ_BMGN01000010.1"/>
</dbReference>
<dbReference type="EMBL" id="CP025612">
    <property type="protein sequence ID" value="AUN32716.1"/>
    <property type="molecule type" value="Genomic_DNA"/>
</dbReference>
<reference evidence="1 2" key="1">
    <citation type="submission" date="2017-12" db="EMBL/GenBank/DDBJ databases">
        <title>Genomes of bacteria within cyanobacterial aggregates.</title>
        <authorList>
            <person name="Cai H."/>
        </authorList>
    </citation>
    <scope>NUCLEOTIDE SEQUENCE [LARGE SCALE GENOMIC DNA]</scope>
    <source>
        <strain evidence="1 2">TH16</strain>
    </source>
</reference>
<dbReference type="Gene3D" id="1.10.1220.10">
    <property type="entry name" value="Met repressor-like"/>
    <property type="match status" value="1"/>
</dbReference>
<evidence type="ECO:0000313" key="1">
    <source>
        <dbReference type="EMBL" id="AUN32716.1"/>
    </source>
</evidence>
<dbReference type="KEGG" id="ncb:C0V82_20600"/>
<dbReference type="CDD" id="cd21631">
    <property type="entry name" value="RHH_CopG_NikR-like"/>
    <property type="match status" value="1"/>
</dbReference>
<evidence type="ECO:0000313" key="2">
    <source>
        <dbReference type="Proteomes" id="UP000234752"/>
    </source>
</evidence>
<accession>A0A2K9NJF2</accession>
<sequence length="132" mass="14862">MKPRHHLYLDDELSTQLEALAAKPGTTKSAIVADALRQYLTRRGAKGIEEALRIRLDRQGRQLERIERDVQVLLESLALYVRYQLTVTAPVPEPDRAAHAVGKERFQKFIDQVGRQMAAPTRTLSASREGTA</sequence>
<dbReference type="OrthoDB" id="9803941at2"/>
<keyword evidence="2" id="KW-1185">Reference proteome</keyword>
<dbReference type="InterPro" id="IPR010985">
    <property type="entry name" value="Ribbon_hlx_hlx"/>
</dbReference>
<organism evidence="1 2">
    <name type="scientific">Niveispirillum cyanobacteriorum</name>
    <dbReference type="NCBI Taxonomy" id="1612173"/>
    <lineage>
        <taxon>Bacteria</taxon>
        <taxon>Pseudomonadati</taxon>
        <taxon>Pseudomonadota</taxon>
        <taxon>Alphaproteobacteria</taxon>
        <taxon>Rhodospirillales</taxon>
        <taxon>Azospirillaceae</taxon>
        <taxon>Niveispirillum</taxon>
    </lineage>
</organism>
<dbReference type="InterPro" id="IPR013321">
    <property type="entry name" value="Arc_rbn_hlx_hlx"/>
</dbReference>
<name>A0A2K9NJF2_9PROT</name>
<gene>
    <name evidence="1" type="ORF">C0V82_20600</name>
</gene>